<keyword evidence="2" id="KW-0732">Signal</keyword>
<proteinExistence type="predicted"/>
<dbReference type="EMBL" id="JADBJN010000002">
    <property type="protein sequence ID" value="KAG5677426.1"/>
    <property type="molecule type" value="Genomic_DNA"/>
</dbReference>
<dbReference type="OrthoDB" id="10667598at2759"/>
<evidence type="ECO:0000256" key="2">
    <source>
        <dbReference type="SAM" id="SignalP"/>
    </source>
</evidence>
<accession>A0A9J6C5X3</accession>
<feature type="compositionally biased region" description="Polar residues" evidence="1">
    <location>
        <begin position="137"/>
        <end position="152"/>
    </location>
</feature>
<reference evidence="3" key="1">
    <citation type="submission" date="2021-03" db="EMBL/GenBank/DDBJ databases">
        <title>Chromosome level genome of the anhydrobiotic midge Polypedilum vanderplanki.</title>
        <authorList>
            <person name="Yoshida Y."/>
            <person name="Kikawada T."/>
            <person name="Gusev O."/>
        </authorList>
    </citation>
    <scope>NUCLEOTIDE SEQUENCE</scope>
    <source>
        <strain evidence="3">NIAS01</strain>
        <tissue evidence="3">Whole body or cell culture</tissue>
    </source>
</reference>
<keyword evidence="4" id="KW-1185">Reference proteome</keyword>
<feature type="chain" id="PRO_5039935981" evidence="2">
    <location>
        <begin position="20"/>
        <end position="450"/>
    </location>
</feature>
<evidence type="ECO:0000313" key="3">
    <source>
        <dbReference type="EMBL" id="KAG5677426.1"/>
    </source>
</evidence>
<feature type="compositionally biased region" description="Low complexity" evidence="1">
    <location>
        <begin position="266"/>
        <end position="277"/>
    </location>
</feature>
<feature type="compositionally biased region" description="Acidic residues" evidence="1">
    <location>
        <begin position="199"/>
        <end position="210"/>
    </location>
</feature>
<name>A0A9J6C5X3_POLVA</name>
<feature type="region of interest" description="Disordered" evidence="1">
    <location>
        <begin position="125"/>
        <end position="210"/>
    </location>
</feature>
<organism evidence="3 4">
    <name type="scientific">Polypedilum vanderplanki</name>
    <name type="common">Sleeping chironomid midge</name>
    <dbReference type="NCBI Taxonomy" id="319348"/>
    <lineage>
        <taxon>Eukaryota</taxon>
        <taxon>Metazoa</taxon>
        <taxon>Ecdysozoa</taxon>
        <taxon>Arthropoda</taxon>
        <taxon>Hexapoda</taxon>
        <taxon>Insecta</taxon>
        <taxon>Pterygota</taxon>
        <taxon>Neoptera</taxon>
        <taxon>Endopterygota</taxon>
        <taxon>Diptera</taxon>
        <taxon>Nematocera</taxon>
        <taxon>Chironomoidea</taxon>
        <taxon>Chironomidae</taxon>
        <taxon>Chironominae</taxon>
        <taxon>Polypedilum</taxon>
        <taxon>Polypedilum</taxon>
    </lineage>
</organism>
<feature type="signal peptide" evidence="2">
    <location>
        <begin position="1"/>
        <end position="19"/>
    </location>
</feature>
<sequence length="450" mass="50480">MRLTILFTIVLNFCIELKCLPLPSGQIIKYRVPSKYFNLKNETSNDLYNLLTKIHFGDATTQSPVTTIQNVQEESTTEIISNESPESLTTILMDVTEQQQQQTDNGQNLHDLIEKVVNDEIEKLTNESKTDAPNVEIAQSTNSIDNTEQTEVTEAVDESATTTTITSSIEFDNHDDETSEAESISTNVPNEQTTHEHQEEEEENDEDEAGNEIPESLLNAVGDLLSSVLGITIDDDESEVTQTTASKNEVEEENMHIATTESDNPQSTETNNEQQNETTMTLAADDDKMTEVDKKIENLNVQNTFMTENVPEIITESIKNNDDENQEILEVTEEENLSQPVSIDESVNHVMNLIKNAAQDADRQVNDVYTTLKQIGTTFGLTESNTEESKDELKSLSIDSYDPETIKNFETDINEMVSVGVGAHPDEQENFVPNIAKAAMFYKYQYDDDF</sequence>
<evidence type="ECO:0000313" key="4">
    <source>
        <dbReference type="Proteomes" id="UP001107558"/>
    </source>
</evidence>
<comment type="caution">
    <text evidence="3">The sequence shown here is derived from an EMBL/GenBank/DDBJ whole genome shotgun (WGS) entry which is preliminary data.</text>
</comment>
<feature type="region of interest" description="Disordered" evidence="1">
    <location>
        <begin position="236"/>
        <end position="277"/>
    </location>
</feature>
<protein>
    <submittedName>
        <fullName evidence="3">Uncharacterized protein</fullName>
    </submittedName>
</protein>
<dbReference type="AlphaFoldDB" id="A0A9J6C5X3"/>
<dbReference type="Proteomes" id="UP001107558">
    <property type="component" value="Chromosome 2"/>
</dbReference>
<gene>
    <name evidence="3" type="ORF">PVAND_007184</name>
</gene>
<evidence type="ECO:0000256" key="1">
    <source>
        <dbReference type="SAM" id="MobiDB-lite"/>
    </source>
</evidence>